<sequence length="68" mass="7438">MLDSAIIRILQCCNDFDKSHLEGWELKKLGAGALSAAVDADGATSPRRRRPLKARLSVAEYAALLNRI</sequence>
<dbReference type="EMBL" id="SRLO01000569">
    <property type="protein sequence ID" value="TNN51811.1"/>
    <property type="molecule type" value="Genomic_DNA"/>
</dbReference>
<gene>
    <name evidence="1" type="ORF">EYF80_037979</name>
</gene>
<organism evidence="1 2">
    <name type="scientific">Liparis tanakae</name>
    <name type="common">Tanaka's snailfish</name>
    <dbReference type="NCBI Taxonomy" id="230148"/>
    <lineage>
        <taxon>Eukaryota</taxon>
        <taxon>Metazoa</taxon>
        <taxon>Chordata</taxon>
        <taxon>Craniata</taxon>
        <taxon>Vertebrata</taxon>
        <taxon>Euteleostomi</taxon>
        <taxon>Actinopterygii</taxon>
        <taxon>Neopterygii</taxon>
        <taxon>Teleostei</taxon>
        <taxon>Neoteleostei</taxon>
        <taxon>Acanthomorphata</taxon>
        <taxon>Eupercaria</taxon>
        <taxon>Perciformes</taxon>
        <taxon>Cottioidei</taxon>
        <taxon>Cottales</taxon>
        <taxon>Liparidae</taxon>
        <taxon>Liparis</taxon>
    </lineage>
</organism>
<keyword evidence="2" id="KW-1185">Reference proteome</keyword>
<comment type="caution">
    <text evidence="1">The sequence shown here is derived from an EMBL/GenBank/DDBJ whole genome shotgun (WGS) entry which is preliminary data.</text>
</comment>
<dbReference type="Proteomes" id="UP000314294">
    <property type="component" value="Unassembled WGS sequence"/>
</dbReference>
<evidence type="ECO:0000313" key="2">
    <source>
        <dbReference type="Proteomes" id="UP000314294"/>
    </source>
</evidence>
<name>A0A4Z2GF07_9TELE</name>
<reference evidence="1 2" key="1">
    <citation type="submission" date="2019-03" db="EMBL/GenBank/DDBJ databases">
        <title>First draft genome of Liparis tanakae, snailfish: a comprehensive survey of snailfish specific genes.</title>
        <authorList>
            <person name="Kim W."/>
            <person name="Song I."/>
            <person name="Jeong J.-H."/>
            <person name="Kim D."/>
            <person name="Kim S."/>
            <person name="Ryu S."/>
            <person name="Song J.Y."/>
            <person name="Lee S.K."/>
        </authorList>
    </citation>
    <scope>NUCLEOTIDE SEQUENCE [LARGE SCALE GENOMIC DNA]</scope>
    <source>
        <tissue evidence="1">Muscle</tissue>
    </source>
</reference>
<proteinExistence type="predicted"/>
<accession>A0A4Z2GF07</accession>
<evidence type="ECO:0000313" key="1">
    <source>
        <dbReference type="EMBL" id="TNN51811.1"/>
    </source>
</evidence>
<dbReference type="AlphaFoldDB" id="A0A4Z2GF07"/>
<protein>
    <submittedName>
        <fullName evidence="1">Uncharacterized protein</fullName>
    </submittedName>
</protein>